<keyword evidence="2" id="KW-1185">Reference proteome</keyword>
<dbReference type="EMBL" id="JAGFNK010000057">
    <property type="protein sequence ID" value="KAI9509724.1"/>
    <property type="molecule type" value="Genomic_DNA"/>
</dbReference>
<evidence type="ECO:0000313" key="1">
    <source>
        <dbReference type="EMBL" id="KAI9509724.1"/>
    </source>
</evidence>
<accession>A0ACC0UF95</accession>
<proteinExistence type="predicted"/>
<sequence>MPSSKHRSSSPGTTARPNSSQNSDRPRPRPKRRRPSDQPGIDSFFKSSRAPANVPAESRNSNSPASSSSKPRPAAHPSISHRASPVIIDVDRLSDPEDIQEIPTASSSPVSRCTQATDLLRTTSSRTLHPNLSVDPPRFVLGTSFWPANTQAPYSFLARALCALSTTRSRIAILNILTNALRVIIRYHPPSLLPSLYLLSNSLAPPYIPVELGLGPSIISKAIQRVSGLTPAALKRLYNQTGDPGDVAFLAKCSVRTLIPHAPLTIQAVYNTLLSIANVRGKGAVARKQVLVEKLLVAAKGEETRYLVRTLSQHIRVGAVRTTILAALARALVLASPTTTNISSGSLYTACPELVAQVSQTFDSSSKKLEDDPKARLLGKFTLAEALLKSVFVRHPNYDHMVSAILEVGLDGLADSVPLTVGVPLQPTLGSPMRSLDDVYERVGSLPFTAEFKYDGQRVQIHAEMSDAGKYSVSLFSRHLEDMTEKYPDVVYLVQQFPQDISSFILDAEIVAINPNGGSLKSFQELSNRARKDVKLHEIKVPVCVYAFDLMYLNGQSLLQEPLRSRRRLLHTNFSTLHPDQPRAARFDHVESCESEEGREAIEHFWLRAVDSRCEGLMIKLLDHGGVLEGTGPRKDISRKPSLPSTYEPDKRTSAWLKLKKDYVAGLGDTVDVVPVGAWHGNGRKAQWWSPILLAIRDSRTDRFVAMCKCMSGFSDSFYKAMRDRYPENSKHCSKLPLWGEVEAGGYAPSVYFRPHEVWEIRGADVTLSPVSVAALGLVSEDKGLSLRFPRFVRVREDKSVEQASSTDFLAGMYREQQERGNDIEGADDGDLVDRALSSDGTDDAWEND</sequence>
<protein>
    <submittedName>
        <fullName evidence="1">DNA ligase</fullName>
    </submittedName>
</protein>
<keyword evidence="1" id="KW-0436">Ligase</keyword>
<comment type="caution">
    <text evidence="1">The sequence shown here is derived from an EMBL/GenBank/DDBJ whole genome shotgun (WGS) entry which is preliminary data.</text>
</comment>
<reference evidence="1" key="1">
    <citation type="submission" date="2021-03" db="EMBL/GenBank/DDBJ databases">
        <title>Evolutionary priming and transition to the ectomycorrhizal habit in an iconic lineage of mushroom-forming fungi: is preadaptation a requirement?</title>
        <authorList>
            <consortium name="DOE Joint Genome Institute"/>
            <person name="Looney B.P."/>
            <person name="Miyauchi S."/>
            <person name="Morin E."/>
            <person name="Drula E."/>
            <person name="Courty P.E."/>
            <person name="Chicoki N."/>
            <person name="Fauchery L."/>
            <person name="Kohler A."/>
            <person name="Kuo A."/>
            <person name="LaButti K."/>
            <person name="Pangilinan J."/>
            <person name="Lipzen A."/>
            <person name="Riley R."/>
            <person name="Andreopoulos W."/>
            <person name="He G."/>
            <person name="Johnson J."/>
            <person name="Barry K.W."/>
            <person name="Grigoriev I.V."/>
            <person name="Nagy L."/>
            <person name="Hibbett D."/>
            <person name="Henrissat B."/>
            <person name="Matheny P.B."/>
            <person name="Labbe J."/>
            <person name="Martin A.F."/>
        </authorList>
    </citation>
    <scope>NUCLEOTIDE SEQUENCE</scope>
    <source>
        <strain evidence="1">BPL698</strain>
    </source>
</reference>
<name>A0ACC0UF95_9AGAM</name>
<evidence type="ECO:0000313" key="2">
    <source>
        <dbReference type="Proteomes" id="UP001207468"/>
    </source>
</evidence>
<dbReference type="Proteomes" id="UP001207468">
    <property type="component" value="Unassembled WGS sequence"/>
</dbReference>
<organism evidence="1 2">
    <name type="scientific">Russula earlei</name>
    <dbReference type="NCBI Taxonomy" id="71964"/>
    <lineage>
        <taxon>Eukaryota</taxon>
        <taxon>Fungi</taxon>
        <taxon>Dikarya</taxon>
        <taxon>Basidiomycota</taxon>
        <taxon>Agaricomycotina</taxon>
        <taxon>Agaricomycetes</taxon>
        <taxon>Russulales</taxon>
        <taxon>Russulaceae</taxon>
        <taxon>Russula</taxon>
    </lineage>
</organism>
<gene>
    <name evidence="1" type="ORF">F5148DRAFT_1185418</name>
</gene>